<feature type="domain" description="Ice-binding protein C-terminal" evidence="2">
    <location>
        <begin position="134"/>
        <end position="158"/>
    </location>
</feature>
<name>A0ABX0FV20_9BURK</name>
<proteinExistence type="predicted"/>
<dbReference type="NCBIfam" id="NF035944">
    <property type="entry name" value="PEPxxWA-CTERM"/>
    <property type="match status" value="1"/>
</dbReference>
<dbReference type="NCBIfam" id="TIGR02595">
    <property type="entry name" value="PEP_CTERM"/>
    <property type="match status" value="1"/>
</dbReference>
<keyword evidence="1" id="KW-0732">Signal</keyword>
<protein>
    <submittedName>
        <fullName evidence="3">PEP-CTERM sorting domain-containing protein</fullName>
    </submittedName>
</protein>
<reference evidence="4" key="2">
    <citation type="submission" date="2023-07" db="EMBL/GenBank/DDBJ databases">
        <title>Duganella aceri sp. nov., isolated from tree sap.</title>
        <authorList>
            <person name="Kim I.S."/>
        </authorList>
    </citation>
    <scope>NUCLEOTIDE SEQUENCE [LARGE SCALE GENOMIC DNA]</scope>
    <source>
        <strain evidence="4">SAP-35</strain>
    </source>
</reference>
<dbReference type="EMBL" id="JAADJT010000022">
    <property type="protein sequence ID" value="NGZ88400.1"/>
    <property type="molecule type" value="Genomic_DNA"/>
</dbReference>
<gene>
    <name evidence="3" type="ORF">GW587_29615</name>
</gene>
<organism evidence="3 4">
    <name type="scientific">Duganella aceris</name>
    <dbReference type="NCBI Taxonomy" id="2703883"/>
    <lineage>
        <taxon>Bacteria</taxon>
        <taxon>Pseudomonadati</taxon>
        <taxon>Pseudomonadota</taxon>
        <taxon>Betaproteobacteria</taxon>
        <taxon>Burkholderiales</taxon>
        <taxon>Oxalobacteraceae</taxon>
        <taxon>Telluria group</taxon>
        <taxon>Duganella</taxon>
    </lineage>
</organism>
<evidence type="ECO:0000259" key="2">
    <source>
        <dbReference type="Pfam" id="PF07589"/>
    </source>
</evidence>
<dbReference type="NCBIfam" id="NF038126">
    <property type="entry name" value="PEP_CTERM_FxDxF"/>
    <property type="match status" value="1"/>
</dbReference>
<accession>A0ABX0FV20</accession>
<reference evidence="3 4" key="1">
    <citation type="submission" date="2020-01" db="EMBL/GenBank/DDBJ databases">
        <authorList>
            <person name="Lee S.D."/>
        </authorList>
    </citation>
    <scope>NUCLEOTIDE SEQUENCE [LARGE SCALE GENOMIC DNA]</scope>
    <source>
        <strain evidence="3 4">SAP-35</strain>
    </source>
</reference>
<dbReference type="Pfam" id="PF07589">
    <property type="entry name" value="PEP-CTERM"/>
    <property type="match status" value="1"/>
</dbReference>
<evidence type="ECO:0000313" key="3">
    <source>
        <dbReference type="EMBL" id="NGZ88400.1"/>
    </source>
</evidence>
<feature type="signal peptide" evidence="1">
    <location>
        <begin position="1"/>
        <end position="21"/>
    </location>
</feature>
<dbReference type="RefSeq" id="WP_166108519.1">
    <property type="nucleotide sequence ID" value="NZ_JAADJT010000022.1"/>
</dbReference>
<evidence type="ECO:0000256" key="1">
    <source>
        <dbReference type="SAM" id="SignalP"/>
    </source>
</evidence>
<dbReference type="InterPro" id="IPR013424">
    <property type="entry name" value="Ice-binding_C"/>
</dbReference>
<keyword evidence="4" id="KW-1185">Reference proteome</keyword>
<sequence>MNFKSTILAAALLISSAVASANTPINLTPVTTTSYSADFTGSAAVNTFDLDLTNFATATDFFAQISANFTGVSGYNVTGVTLDGAAFTPVVNNSRADYWTFDLTSLTSTVHHLVVTGTPMGGAFVGSLDLNVTAVPEPETYGMMLVGLGLVGAIARRRNKA</sequence>
<comment type="caution">
    <text evidence="3">The sequence shown here is derived from an EMBL/GenBank/DDBJ whole genome shotgun (WGS) entry which is preliminary data.</text>
</comment>
<evidence type="ECO:0000313" key="4">
    <source>
        <dbReference type="Proteomes" id="UP000666369"/>
    </source>
</evidence>
<dbReference type="Proteomes" id="UP000666369">
    <property type="component" value="Unassembled WGS sequence"/>
</dbReference>
<feature type="chain" id="PRO_5047071794" evidence="1">
    <location>
        <begin position="22"/>
        <end position="161"/>
    </location>
</feature>